<dbReference type="Proteomes" id="UP000198649">
    <property type="component" value="Unassembled WGS sequence"/>
</dbReference>
<proteinExistence type="predicted"/>
<dbReference type="RefSeq" id="WP_091110968.1">
    <property type="nucleotide sequence ID" value="NZ_BKAF01000007.1"/>
</dbReference>
<feature type="domain" description="LytR/CpsA/Psr regulator C-terminal" evidence="2">
    <location>
        <begin position="61"/>
        <end position="148"/>
    </location>
</feature>
<dbReference type="EMBL" id="FOQG01000003">
    <property type="protein sequence ID" value="SFH92290.1"/>
    <property type="molecule type" value="Genomic_DNA"/>
</dbReference>
<evidence type="ECO:0000259" key="2">
    <source>
        <dbReference type="Pfam" id="PF13399"/>
    </source>
</evidence>
<gene>
    <name evidence="3" type="ORF">SAMN05216561_103160</name>
</gene>
<sequence>MAATALARIRSAATLLSLLALLLAGVAWGWSAMTEPFPESAEVSICTDTAVPAGTKVYPDQVTVSVANAGSREGLAGRTMQLLVDAGFGRGQTGNAPSGTDVAYAEIWTDDPENPAVRLLKGKLGRESTVVRRDTTLVGVTVIVGDDFMRLREGGAWTKSGEDSRICSPTVVEPDNGVTP</sequence>
<accession>A0A1I3DZW7</accession>
<dbReference type="Gene3D" id="3.30.70.2390">
    <property type="match status" value="1"/>
</dbReference>
<reference evidence="3 4" key="1">
    <citation type="submission" date="2016-10" db="EMBL/GenBank/DDBJ databases">
        <authorList>
            <person name="de Groot N.N."/>
        </authorList>
    </citation>
    <scope>NUCLEOTIDE SEQUENCE [LARGE SCALE GENOMIC DNA]</scope>
    <source>
        <strain evidence="3 4">CGMCC 1.11156</strain>
    </source>
</reference>
<evidence type="ECO:0000313" key="4">
    <source>
        <dbReference type="Proteomes" id="UP000198649"/>
    </source>
</evidence>
<evidence type="ECO:0000313" key="3">
    <source>
        <dbReference type="EMBL" id="SFH92290.1"/>
    </source>
</evidence>
<dbReference type="AlphaFoldDB" id="A0A1I3DZW7"/>
<keyword evidence="4" id="KW-1185">Reference proteome</keyword>
<dbReference type="STRING" id="1005945.SAMN05216561_103160"/>
<dbReference type="Pfam" id="PF13399">
    <property type="entry name" value="LytR_C"/>
    <property type="match status" value="1"/>
</dbReference>
<evidence type="ECO:0000256" key="1">
    <source>
        <dbReference type="SAM" id="MobiDB-lite"/>
    </source>
</evidence>
<feature type="region of interest" description="Disordered" evidence="1">
    <location>
        <begin position="159"/>
        <end position="180"/>
    </location>
</feature>
<dbReference type="OrthoDB" id="3829155at2"/>
<name>A0A1I3DZW7_9ACTN</name>
<organism evidence="3 4">
    <name type="scientific">Nocardioides psychrotolerans</name>
    <dbReference type="NCBI Taxonomy" id="1005945"/>
    <lineage>
        <taxon>Bacteria</taxon>
        <taxon>Bacillati</taxon>
        <taxon>Actinomycetota</taxon>
        <taxon>Actinomycetes</taxon>
        <taxon>Propionibacteriales</taxon>
        <taxon>Nocardioidaceae</taxon>
        <taxon>Nocardioides</taxon>
    </lineage>
</organism>
<dbReference type="InterPro" id="IPR027381">
    <property type="entry name" value="LytR/CpsA/Psr_C"/>
</dbReference>
<protein>
    <submittedName>
        <fullName evidence="3">LytR cell envelope-related transcriptional attenuator</fullName>
    </submittedName>
</protein>